<evidence type="ECO:0000256" key="14">
    <source>
        <dbReference type="ARBA" id="ARBA00022844"/>
    </source>
</evidence>
<reference evidence="30" key="1">
    <citation type="submission" date="2022-05" db="EMBL/GenBank/DDBJ databases">
        <authorList>
            <person name="Cao W."/>
            <person name="Jia N."/>
            <person name="Lam T.T.-Y."/>
            <person name="Ni X."/>
            <person name="Liu J."/>
        </authorList>
    </citation>
    <scope>NUCLEOTIDE SEQUENCE</scope>
    <source>
        <strain evidence="30">TIGMIC 4</strain>
    </source>
</reference>
<dbReference type="InterPro" id="IPR039736">
    <property type="entry name" value="L_poly_C"/>
</dbReference>
<comment type="subcellular location">
    <subcellularLocation>
        <location evidence="1">Host cytoplasm</location>
    </subcellularLocation>
    <subcellularLocation>
        <location evidence="2">Virion</location>
    </subcellularLocation>
</comment>
<evidence type="ECO:0000256" key="7">
    <source>
        <dbReference type="ARBA" id="ARBA00022664"/>
    </source>
</evidence>
<evidence type="ECO:0000256" key="6">
    <source>
        <dbReference type="ARBA" id="ARBA00022603"/>
    </source>
</evidence>
<accession>A0A9E7V277</accession>
<dbReference type="Pfam" id="PF21080">
    <property type="entry name" value="Methyltrans_Mon_1st"/>
    <property type="match status" value="1"/>
</dbReference>
<evidence type="ECO:0000256" key="2">
    <source>
        <dbReference type="ARBA" id="ARBA00004328"/>
    </source>
</evidence>
<comment type="catalytic activity">
    <reaction evidence="26">
        <text>GTP + H2O = GDP + phosphate + H(+)</text>
        <dbReference type="Rhea" id="RHEA:19669"/>
        <dbReference type="ChEBI" id="CHEBI:15377"/>
        <dbReference type="ChEBI" id="CHEBI:15378"/>
        <dbReference type="ChEBI" id="CHEBI:37565"/>
        <dbReference type="ChEBI" id="CHEBI:43474"/>
        <dbReference type="ChEBI" id="CHEBI:58189"/>
    </reaction>
</comment>
<evidence type="ECO:0000256" key="5">
    <source>
        <dbReference type="ARBA" id="ARBA00022484"/>
    </source>
</evidence>
<evidence type="ECO:0000256" key="15">
    <source>
        <dbReference type="ARBA" id="ARBA00022953"/>
    </source>
</evidence>
<name>A0A9E7V277_9RHAB</name>
<evidence type="ECO:0000256" key="18">
    <source>
        <dbReference type="ARBA" id="ARBA00023268"/>
    </source>
</evidence>
<comment type="catalytic activity">
    <reaction evidence="20">
        <text>a 5'-end (5'-triphosphoguanosine)-(2'-O-methyladenylyl)-adenylyl-cytidylyl-adenosine in mRNA + S-adenosyl-L-methionine = a 5'-end (N(7)-methyl 5'-triphosphoguanosine)-(2'-O-methyladenylyl)-adenylyl-cytidylyl-adenosine in mRNA + S-adenosyl-L-homocysteine</text>
        <dbReference type="Rhea" id="RHEA:65440"/>
        <dbReference type="Rhea" id="RHEA-COMP:16798"/>
        <dbReference type="Rhea" id="RHEA-COMP:16801"/>
        <dbReference type="ChEBI" id="CHEBI:57856"/>
        <dbReference type="ChEBI" id="CHEBI:59789"/>
        <dbReference type="ChEBI" id="CHEBI:156482"/>
        <dbReference type="ChEBI" id="CHEBI:156483"/>
    </reaction>
</comment>
<dbReference type="GO" id="GO:0004482">
    <property type="term" value="F:mRNA 5'-cap (guanine-N7-)-methyltransferase activity"/>
    <property type="evidence" value="ECO:0007669"/>
    <property type="project" value="InterPro"/>
</dbReference>
<evidence type="ECO:0000256" key="24">
    <source>
        <dbReference type="ARBA" id="ARBA00047332"/>
    </source>
</evidence>
<dbReference type="InterPro" id="IPR025786">
    <property type="entry name" value="Mononega_L_MeTrfase"/>
</dbReference>
<evidence type="ECO:0000259" key="28">
    <source>
        <dbReference type="PROSITE" id="PS50526"/>
    </source>
</evidence>
<keyword evidence="16" id="KW-0506">mRNA capping</keyword>
<keyword evidence="8" id="KW-0808">Transferase</keyword>
<keyword evidence="10" id="KW-0548">Nucleotidyltransferase</keyword>
<keyword evidence="5 30" id="KW-0696">RNA-directed RNA polymerase</keyword>
<organism evidence="30">
    <name type="scientific">Yanbian Rhabd tick virus 1</name>
    <dbReference type="NCBI Taxonomy" id="2972322"/>
    <lineage>
        <taxon>Viruses</taxon>
        <taxon>Riboviria</taxon>
        <taxon>Orthornavirae</taxon>
        <taxon>Negarnaviricota</taxon>
        <taxon>Haploviricotina</taxon>
        <taxon>Monjiviricetes</taxon>
        <taxon>Mononegavirales</taxon>
        <taxon>Rhabdoviridae</taxon>
        <taxon>Alpharhabdovirinae</taxon>
        <taxon>Alpharicinrhavirus</taxon>
        <taxon>Alpharicinrhavirus jilin</taxon>
    </lineage>
</organism>
<dbReference type="Pfam" id="PF00946">
    <property type="entry name" value="Mononeg_RNA_pol"/>
    <property type="match status" value="1"/>
</dbReference>
<dbReference type="PROSITE" id="PS51590">
    <property type="entry name" value="SAM_MT_MNV_L"/>
    <property type="match status" value="1"/>
</dbReference>
<keyword evidence="11" id="KW-0547">Nucleotide-binding</keyword>
<proteinExistence type="predicted"/>
<dbReference type="GO" id="GO:0005524">
    <property type="term" value="F:ATP binding"/>
    <property type="evidence" value="ECO:0007669"/>
    <property type="project" value="UniProtKB-KW"/>
</dbReference>
<evidence type="ECO:0000256" key="11">
    <source>
        <dbReference type="ARBA" id="ARBA00022741"/>
    </source>
</evidence>
<dbReference type="Pfam" id="PF14314">
    <property type="entry name" value="Methyltrans_Mon_2nd"/>
    <property type="match status" value="1"/>
</dbReference>
<evidence type="ECO:0000256" key="25">
    <source>
        <dbReference type="ARBA" id="ARBA00047370"/>
    </source>
</evidence>
<dbReference type="Pfam" id="PF14318">
    <property type="entry name" value="Mononeg_mRNAcap"/>
    <property type="match status" value="1"/>
</dbReference>
<keyword evidence="9" id="KW-0949">S-adenosyl-L-methionine</keyword>
<keyword evidence="7" id="KW-0507">mRNA processing</keyword>
<dbReference type="EC" id="2.7.7.88" evidence="4"/>
<dbReference type="InterPro" id="IPR039530">
    <property type="entry name" value="L_methyltransferase_rhabdo"/>
</dbReference>
<evidence type="ECO:0000256" key="19">
    <source>
        <dbReference type="ARBA" id="ARBA00024494"/>
    </source>
</evidence>
<dbReference type="EC" id="2.7.7.48" evidence="3"/>
<dbReference type="InterPro" id="IPR048397">
    <property type="entry name" value="Methyltrans_Mon_CD"/>
</dbReference>
<dbReference type="NCBIfam" id="TIGR04198">
    <property type="entry name" value="paramyx_RNAcap"/>
    <property type="match status" value="1"/>
</dbReference>
<protein>
    <recommendedName>
        <fullName evidence="23">Replicase</fullName>
        <ecNumber evidence="21">2.1.1.375</ecNumber>
        <ecNumber evidence="3">2.7.7.48</ecNumber>
        <ecNumber evidence="4">2.7.7.88</ecNumber>
    </recommendedName>
    <alternativeName>
        <fullName evidence="22">Transcriptase</fullName>
    </alternativeName>
</protein>
<evidence type="ECO:0000256" key="20">
    <source>
        <dbReference type="ARBA" id="ARBA00024499"/>
    </source>
</evidence>
<dbReference type="GO" id="GO:0003968">
    <property type="term" value="F:RNA-directed RNA polymerase activity"/>
    <property type="evidence" value="ECO:0007669"/>
    <property type="project" value="UniProtKB-KW"/>
</dbReference>
<evidence type="ECO:0000256" key="3">
    <source>
        <dbReference type="ARBA" id="ARBA00012494"/>
    </source>
</evidence>
<keyword evidence="12" id="KW-0378">Hydrolase</keyword>
<feature type="compositionally biased region" description="Acidic residues" evidence="27">
    <location>
        <begin position="2182"/>
        <end position="2193"/>
    </location>
</feature>
<sequence>MDCLWEEEPPDLLTEEEEICSDHFDPLYLEEIQETIKRISVKHTGPLINVDYNLNSPLLSERPDAVLNTLRGRSVEQRLSSVPGVKSASEVFKHLGLNWDRVEASEGFHSWVASTVFEGSLKSNQFSNRLGSLLEKSKDAVEVLETFWTHLTENKDPLPIDPMKMDWVKGNANHPSQPRLLQDGEWFWLFHRIVMMMNSSTKEERSSLVRSELDHLKWIVKEEKEGFIASSNTPEYGIIHVVPGYVFFQLHNRLLNRDMTLMVKDTLIARYASKMSLLCRSDGQDGPDALKKLTAFYAEGDSLMSSLGNSVYDILKLVEPHCNFQMSIIAHQNRPLIPLDTSFRYHLSSSLETIKDEMSVDPDPLFRMIKEEYSHRQVLLYYGAFRHWGHPFLDYEEGLRRLHAQVQLEKTIDTEYAEALASDLAYMVLEKEFFTQRQWFVDLEKLDVQDPLYNHVQNTTWPTPLEIRNYGDRWHRLPLIPCYTVPQTIDPSVLYGDRSHSMNRSEVIRHVQAHPDREIPSRKVLRTALETPQTNVKDFLQDVNDKGLRRDDLVIGLKGKEREIKREGRFFSLMSWNLRQYFVTTEHLIKEFYVPLFSGLTMADDLTKVTKKLLDNSIHQGRHDYASISVANHVDYEKWNNHQRGPANDPVFRVMGQFLGLPEVFVRTHQFFQESLVYYGPRPDMMKVSGDSLISTGTFPACWEGQLGGLEGLRQKGWSIVNLLVLLREAKTRNTLVKTLAQGDNQVICNSYKLPTSETEEELKSRIQEVMANNTAIMTAVSTGTGKLGLIINQDETMYSSDFLSYGKVPVYRGNILPLEAKRWSRVTCVTNDQLPSLSNVMSTIATNAITISQHSLSLLDPTIDYVFFGFMAICITEYHDTLLQRGIEVDLAKGTEHQRRTFYLRSLFLDPSVGGASGTSLTRFLIRQFPDPVTESLTFWRILYNGTSNRYIQSVALEAGHPKLGAVNKDNWTKLLERPTSLNIPKGLSAITLLKSEIRKSLEENIEKIQNETFSSAIKYLSEHENQLVSFLQTIKPLFPRFVSEFKGGTFLGLTESLISLFQNARTIRNNFSYKFAKKIAVLLRLSEEISVGALMGPHLHMPGREMWTCSSSQADLLRTKSWGSAVVGTTVPHPAEYLGVVTEGTSACHGCSAVGQLMDYITVCYPRGFSEDVEQRGPLPAYLGSRTTESTDLFHPWEKESTVPLVDRAAKLRTAINWFVDPDDGVAKSILNNLSALTGEDWQEEITNFSRTGSALHRFFCTRQSNGGFVSMSPTPLTHLIVTADTMRQLSGGNYDFMYQSSLIYSETVSVERNRRAKSPSFSHHFHVGCSGCIRPIFDINLSSPYTYHPPDRSSVIRAMCGSPSFWNRSRSGIPLREGNWDAVTPNPKSFHIGVAQGLMFGLLTVDRNPDANEGSLFPNIVGPNLLPGPYLAGILQGLYLSASYNVAYHRSSQQLKRPKELLQGSALKLIHHLSRHPGFSTMVSQPTLLDELKSVAHRVPSSYPPSKSDISHLIETYFIHHVVSRTLTYPRYKSMSETLWIFADSKTPRLAGLSVISHRLYQMFQEPRIEGKLRVELNELKELISYYCSRKLLSPMEESSLPEPEIKRVAELCRNVVWCKHEVRHAARAGMVPLEVGRRPRSRQNVSQKWGQEYVGQCVTTSIDFSNTPTVIPESVLIPRIRDPLINGLRMGQLATGAHYKLRCLLRSSPAPRAFICGGDGSGGMTAALLRMYPHSLGIFNSLMTLEGRNMRGVIPGPPSAIACLDPSIRLRCLNWRSCWDESSDLRETRTWDNFIWLKDYYRLDIDLIVFDFEFSDLESTEKIEQLITLYVPQLLMPSGKLIYKTFGTVIKARQGKGVSDIGSMFQRVELAWTELSGSFTSELYLICIGPLQRKLEGRFANSNSLCHALRTCCANRSLSEELERACRLNPRRLLAGITPELVPSFLTEMTNVLITLGLSHGYADEVAGILRVHTNQSLMIRPVCLAVMSLFSNSILDVTPEQQASGYAPPSDQKLQRHLGFFLGTWLYLAWSAGKLNWYQRIHHFLRGPISYLYGTSKTHYTSSTRHSLKWDWDFGPHRTKTLQRPESLALVAQVIRIWASTFPDRENKSGNWEFLVAQVDGLLSRFNRHLTVSVLLSNTGLFYPMFGPKPGLWKDKNVIVNTMQSQLDRDVLVQSDSSDEESDSDDNETIGGWVE</sequence>
<comment type="catalytic activity">
    <reaction evidence="25">
        <text>a 5'-end (5'-triphosphoguanosine)-adenylyl-adenylyl-cytidylyl-adenosine in mRNA + 2 S-adenosyl-L-methionine = a 5'-end (N(7)-methyl 5'-triphosphoguanosine)-(2'-O-methyladenylyl)-adenylyl-cytidylyl-adenosine in mRNA + 2 S-adenosyl-L-homocysteine + H(+)</text>
        <dbReference type="Rhea" id="RHEA:65376"/>
        <dbReference type="Rhea" id="RHEA-COMP:16797"/>
        <dbReference type="Rhea" id="RHEA-COMP:16798"/>
        <dbReference type="ChEBI" id="CHEBI:15378"/>
        <dbReference type="ChEBI" id="CHEBI:57856"/>
        <dbReference type="ChEBI" id="CHEBI:59789"/>
        <dbReference type="ChEBI" id="CHEBI:156483"/>
        <dbReference type="ChEBI" id="CHEBI:156484"/>
        <dbReference type="EC" id="2.1.1.375"/>
    </reaction>
</comment>
<dbReference type="GO" id="GO:0044423">
    <property type="term" value="C:virion component"/>
    <property type="evidence" value="ECO:0007669"/>
    <property type="project" value="UniProtKB-KW"/>
</dbReference>
<evidence type="ECO:0000313" key="30">
    <source>
        <dbReference type="EMBL" id="UYL95551.1"/>
    </source>
</evidence>
<dbReference type="InterPro" id="IPR026890">
    <property type="entry name" value="Mononeg_mRNAcap"/>
</dbReference>
<dbReference type="Pfam" id="PF21081">
    <property type="entry name" value="Methyltrans_Mon_3rd"/>
    <property type="match status" value="1"/>
</dbReference>
<feature type="domain" description="Mononegavirus-type SAM-dependent 2'-O-MTase" evidence="29">
    <location>
        <begin position="1693"/>
        <end position="1890"/>
    </location>
</feature>
<feature type="region of interest" description="Disordered" evidence="27">
    <location>
        <begin position="2177"/>
        <end position="2200"/>
    </location>
</feature>
<dbReference type="PROSITE" id="PS50526">
    <property type="entry name" value="RDRP_SSRNA_NEG_NONSEG"/>
    <property type="match status" value="1"/>
</dbReference>
<keyword evidence="18" id="KW-0511">Multifunctional enzyme</keyword>
<keyword evidence="15" id="KW-0693">Viral RNA replication</keyword>
<evidence type="ECO:0000256" key="27">
    <source>
        <dbReference type="SAM" id="MobiDB-lite"/>
    </source>
</evidence>
<evidence type="ECO:0000256" key="9">
    <source>
        <dbReference type="ARBA" id="ARBA00022691"/>
    </source>
</evidence>
<comment type="catalytic activity">
    <reaction evidence="24">
        <text>a 5'-end (5'-triphosphoguanosine)-adenylyl-adenylyl-cytidylyl-adenosine in mRNA + S-adenosyl-L-methionine = a 5'-end (5'-triphosphoguanosine)-(2'-O-methyladenylyl)-adenylyl-cytidylyl-adenosine in mRNA + S-adenosyl-L-homocysteine + H(+)</text>
        <dbReference type="Rhea" id="RHEA:65380"/>
        <dbReference type="Rhea" id="RHEA-COMP:16797"/>
        <dbReference type="Rhea" id="RHEA-COMP:16801"/>
        <dbReference type="ChEBI" id="CHEBI:15378"/>
        <dbReference type="ChEBI" id="CHEBI:57856"/>
        <dbReference type="ChEBI" id="CHEBI:59789"/>
        <dbReference type="ChEBI" id="CHEBI:156482"/>
        <dbReference type="ChEBI" id="CHEBI:156484"/>
    </reaction>
</comment>
<dbReference type="EC" id="2.1.1.375" evidence="21"/>
<evidence type="ECO:0000256" key="22">
    <source>
        <dbReference type="ARBA" id="ARBA00030436"/>
    </source>
</evidence>
<evidence type="ECO:0000256" key="10">
    <source>
        <dbReference type="ARBA" id="ARBA00022695"/>
    </source>
</evidence>
<dbReference type="GO" id="GO:0016787">
    <property type="term" value="F:hydrolase activity"/>
    <property type="evidence" value="ECO:0007669"/>
    <property type="project" value="UniProtKB-KW"/>
</dbReference>
<dbReference type="InterPro" id="IPR014023">
    <property type="entry name" value="Mononeg_RNA_pol_cat"/>
</dbReference>
<evidence type="ECO:0000256" key="17">
    <source>
        <dbReference type="ARBA" id="ARBA00023200"/>
    </source>
</evidence>
<dbReference type="GO" id="GO:0030430">
    <property type="term" value="C:host cell cytoplasm"/>
    <property type="evidence" value="ECO:0007669"/>
    <property type="project" value="UniProtKB-SubCell"/>
</dbReference>
<evidence type="ECO:0000256" key="13">
    <source>
        <dbReference type="ARBA" id="ARBA00022840"/>
    </source>
</evidence>
<dbReference type="InterPro" id="IPR048398">
    <property type="entry name" value="Methyltrans_Mon_C"/>
</dbReference>
<evidence type="ECO:0000256" key="4">
    <source>
        <dbReference type="ARBA" id="ARBA00012582"/>
    </source>
</evidence>
<evidence type="ECO:0000256" key="16">
    <source>
        <dbReference type="ARBA" id="ARBA00023042"/>
    </source>
</evidence>
<evidence type="ECO:0000256" key="23">
    <source>
        <dbReference type="ARBA" id="ARBA00031012"/>
    </source>
</evidence>
<keyword evidence="13" id="KW-0067">ATP-binding</keyword>
<evidence type="ECO:0000256" key="12">
    <source>
        <dbReference type="ARBA" id="ARBA00022801"/>
    </source>
</evidence>
<comment type="catalytic activity">
    <reaction evidence="19">
        <text>a 5'-end triphospho-adenylyl-adenylyl-cytidylyl-adenosine in mRNA + GDP + H(+) = a 5'-end (5'-triphosphoguanosine)-adenylyl-adenylyl-cytidylyl-adenosine in mRNA + diphosphate</text>
        <dbReference type="Rhea" id="RHEA:65436"/>
        <dbReference type="Rhea" id="RHEA-COMP:16797"/>
        <dbReference type="Rhea" id="RHEA-COMP:16799"/>
        <dbReference type="ChEBI" id="CHEBI:15378"/>
        <dbReference type="ChEBI" id="CHEBI:33019"/>
        <dbReference type="ChEBI" id="CHEBI:58189"/>
        <dbReference type="ChEBI" id="CHEBI:156484"/>
        <dbReference type="ChEBI" id="CHEBI:156503"/>
        <dbReference type="EC" id="2.7.7.88"/>
    </reaction>
</comment>
<evidence type="ECO:0000256" key="1">
    <source>
        <dbReference type="ARBA" id="ARBA00004192"/>
    </source>
</evidence>
<evidence type="ECO:0000256" key="21">
    <source>
        <dbReference type="ARBA" id="ARBA00026099"/>
    </source>
</evidence>
<evidence type="ECO:0000259" key="29">
    <source>
        <dbReference type="PROSITE" id="PS51590"/>
    </source>
</evidence>
<dbReference type="EMBL" id="ON746520">
    <property type="protein sequence ID" value="UYL95551.1"/>
    <property type="molecule type" value="Viral_cRNA"/>
</dbReference>
<evidence type="ECO:0000256" key="8">
    <source>
        <dbReference type="ARBA" id="ARBA00022679"/>
    </source>
</evidence>
<keyword evidence="17" id="KW-1035">Host cytoplasm</keyword>
<evidence type="ECO:0000256" key="26">
    <source>
        <dbReference type="ARBA" id="ARBA00048548"/>
    </source>
</evidence>
<keyword evidence="6" id="KW-0489">Methyltransferase</keyword>
<keyword evidence="14" id="KW-0946">Virion</keyword>
<feature type="domain" description="RdRp catalytic" evidence="28">
    <location>
        <begin position="628"/>
        <end position="814"/>
    </location>
</feature>